<reference evidence="1 2" key="1">
    <citation type="journal article" date="2015" name="G3 (Bethesda)">
        <title>Insights into Ongoing Evolution of the Hexachlorocyclohexane Catabolic Pathway from Comparative Genomics of Ten Sphingomonadaceae Strains.</title>
        <authorList>
            <person name="Pearce S.L."/>
            <person name="Oakeshott J.G."/>
            <person name="Pandey G."/>
        </authorList>
    </citation>
    <scope>NUCLEOTIDE SEQUENCE [LARGE SCALE GENOMIC DNA]</scope>
    <source>
        <strain evidence="1 2">LL01</strain>
    </source>
</reference>
<proteinExistence type="predicted"/>
<sequence>MVAGRAPIRAADATDGVFVGVADRFPFPRRRATLFDKREPNADGQA</sequence>
<evidence type="ECO:0000313" key="1">
    <source>
        <dbReference type="EMBL" id="KMS58636.1"/>
    </source>
</evidence>
<dbReference type="EMBL" id="JACT01000001">
    <property type="protein sequence ID" value="KMS58636.1"/>
    <property type="molecule type" value="Genomic_DNA"/>
</dbReference>
<gene>
    <name evidence="1" type="ORF">V473_00525</name>
</gene>
<dbReference type="AlphaFoldDB" id="A0A0J7Y3Z4"/>
<accession>A0A0J7Y3Z4</accession>
<organism evidence="1 2">
    <name type="scientific">Sphingobium cupriresistens LL01</name>
    <dbReference type="NCBI Taxonomy" id="1420583"/>
    <lineage>
        <taxon>Bacteria</taxon>
        <taxon>Pseudomonadati</taxon>
        <taxon>Pseudomonadota</taxon>
        <taxon>Alphaproteobacteria</taxon>
        <taxon>Sphingomonadales</taxon>
        <taxon>Sphingomonadaceae</taxon>
        <taxon>Sphingobium</taxon>
    </lineage>
</organism>
<dbReference type="Proteomes" id="UP000052232">
    <property type="component" value="Unassembled WGS sequence"/>
</dbReference>
<comment type="caution">
    <text evidence="1">The sequence shown here is derived from an EMBL/GenBank/DDBJ whole genome shotgun (WGS) entry which is preliminary data.</text>
</comment>
<dbReference type="PATRIC" id="fig|1420583.3.peg.97"/>
<protein>
    <submittedName>
        <fullName evidence="1">Uncharacterized protein</fullName>
    </submittedName>
</protein>
<keyword evidence="2" id="KW-1185">Reference proteome</keyword>
<evidence type="ECO:0000313" key="2">
    <source>
        <dbReference type="Proteomes" id="UP000052232"/>
    </source>
</evidence>
<name>A0A0J7Y3Z4_9SPHN</name>